<dbReference type="PROSITE" id="PS50102">
    <property type="entry name" value="RRM"/>
    <property type="match status" value="1"/>
</dbReference>
<evidence type="ECO:0000256" key="10">
    <source>
        <dbReference type="ARBA" id="ARBA00023187"/>
    </source>
</evidence>
<dbReference type="InParanoid" id="E9GNC3"/>
<dbReference type="EMBL" id="GL732554">
    <property type="protein sequence ID" value="EFX79006.1"/>
    <property type="molecule type" value="Genomic_DNA"/>
</dbReference>
<name>E9GNC3_DAPPU</name>
<dbReference type="SMART" id="SM00715">
    <property type="entry name" value="LA"/>
    <property type="match status" value="1"/>
</dbReference>
<dbReference type="PROSITE" id="PS50961">
    <property type="entry name" value="HTH_LA"/>
    <property type="match status" value="1"/>
</dbReference>
<dbReference type="GO" id="GO:1990904">
    <property type="term" value="C:ribonucleoprotein complex"/>
    <property type="evidence" value="ECO:0007669"/>
    <property type="project" value="UniProtKB-UniRule"/>
</dbReference>
<dbReference type="GO" id="GO:0006397">
    <property type="term" value="P:mRNA processing"/>
    <property type="evidence" value="ECO:0007669"/>
    <property type="project" value="UniProtKB-KW"/>
</dbReference>
<evidence type="ECO:0000256" key="11">
    <source>
        <dbReference type="ARBA" id="ARBA00023242"/>
    </source>
</evidence>
<dbReference type="InterPro" id="IPR006630">
    <property type="entry name" value="La_HTH"/>
</dbReference>
<dbReference type="InterPro" id="IPR012677">
    <property type="entry name" value="Nucleotide-bd_a/b_plait_sf"/>
</dbReference>
<evidence type="ECO:0000256" key="4">
    <source>
        <dbReference type="ARBA" id="ARBA00022664"/>
    </source>
</evidence>
<dbReference type="InterPro" id="IPR034910">
    <property type="entry name" value="LARP7_RRM2"/>
</dbReference>
<keyword evidence="9" id="KW-0804">Transcription</keyword>
<dbReference type="CDD" id="cd07323">
    <property type="entry name" value="LAM"/>
    <property type="match status" value="1"/>
</dbReference>
<keyword evidence="19" id="KW-1185">Reference proteome</keyword>
<feature type="compositionally biased region" description="Basic residues" evidence="14">
    <location>
        <begin position="481"/>
        <end position="492"/>
    </location>
</feature>
<keyword evidence="6" id="KW-0744">Spermatogenesis</keyword>
<dbReference type="Gene3D" id="3.30.70.330">
    <property type="match status" value="2"/>
</dbReference>
<reference evidence="18 19" key="1">
    <citation type="journal article" date="2011" name="Science">
        <title>The ecoresponsive genome of Daphnia pulex.</title>
        <authorList>
            <person name="Colbourne J.K."/>
            <person name="Pfrender M.E."/>
            <person name="Gilbert D."/>
            <person name="Thomas W.K."/>
            <person name="Tucker A."/>
            <person name="Oakley T.H."/>
            <person name="Tokishita S."/>
            <person name="Aerts A."/>
            <person name="Arnold G.J."/>
            <person name="Basu M.K."/>
            <person name="Bauer D.J."/>
            <person name="Caceres C.E."/>
            <person name="Carmel L."/>
            <person name="Casola C."/>
            <person name="Choi J.H."/>
            <person name="Detter J.C."/>
            <person name="Dong Q."/>
            <person name="Dusheyko S."/>
            <person name="Eads B.D."/>
            <person name="Frohlich T."/>
            <person name="Geiler-Samerotte K.A."/>
            <person name="Gerlach D."/>
            <person name="Hatcher P."/>
            <person name="Jogdeo S."/>
            <person name="Krijgsveld J."/>
            <person name="Kriventseva E.V."/>
            <person name="Kultz D."/>
            <person name="Laforsch C."/>
            <person name="Lindquist E."/>
            <person name="Lopez J."/>
            <person name="Manak J.R."/>
            <person name="Muller J."/>
            <person name="Pangilinan J."/>
            <person name="Patwardhan R.P."/>
            <person name="Pitluck S."/>
            <person name="Pritham E.J."/>
            <person name="Rechtsteiner A."/>
            <person name="Rho M."/>
            <person name="Rogozin I.B."/>
            <person name="Sakarya O."/>
            <person name="Salamov A."/>
            <person name="Schaack S."/>
            <person name="Shapiro H."/>
            <person name="Shiga Y."/>
            <person name="Skalitzky C."/>
            <person name="Smith Z."/>
            <person name="Souvorov A."/>
            <person name="Sung W."/>
            <person name="Tang Z."/>
            <person name="Tsuchiya D."/>
            <person name="Tu H."/>
            <person name="Vos H."/>
            <person name="Wang M."/>
            <person name="Wolf Y.I."/>
            <person name="Yamagata H."/>
            <person name="Yamada T."/>
            <person name="Ye Y."/>
            <person name="Shaw J.R."/>
            <person name="Andrews J."/>
            <person name="Crease T.J."/>
            <person name="Tang H."/>
            <person name="Lucas S.M."/>
            <person name="Robertson H.M."/>
            <person name="Bork P."/>
            <person name="Koonin E.V."/>
            <person name="Zdobnov E.M."/>
            <person name="Grigoriev I.V."/>
            <person name="Lynch M."/>
            <person name="Boore J.L."/>
        </authorList>
    </citation>
    <scope>NUCLEOTIDE SEQUENCE [LARGE SCALE GENOMIC DNA]</scope>
</reference>
<dbReference type="Pfam" id="PF08777">
    <property type="entry name" value="RRM_3"/>
    <property type="match status" value="1"/>
</dbReference>
<dbReference type="Gene3D" id="1.10.10.10">
    <property type="entry name" value="Winged helix-like DNA-binding domain superfamily/Winged helix DNA-binding domain"/>
    <property type="match status" value="1"/>
</dbReference>
<evidence type="ECO:0000313" key="19">
    <source>
        <dbReference type="Proteomes" id="UP000000305"/>
    </source>
</evidence>
<dbReference type="CDD" id="cd12542">
    <property type="entry name" value="RRM2_LARP7"/>
    <property type="match status" value="1"/>
</dbReference>
<dbReference type="FunCoup" id="E9GNC3">
    <property type="interactions" value="1511"/>
</dbReference>
<dbReference type="GO" id="GO:0003723">
    <property type="term" value="F:RNA binding"/>
    <property type="evidence" value="ECO:0000318"/>
    <property type="project" value="GO_Central"/>
</dbReference>
<dbReference type="InterPro" id="IPR035979">
    <property type="entry name" value="RBD_domain_sf"/>
</dbReference>
<feature type="domain" description="HTH La-type RNA-binding" evidence="16">
    <location>
        <begin position="59"/>
        <end position="149"/>
    </location>
</feature>
<dbReference type="PANTHER" id="PTHR22792:SF62">
    <property type="entry name" value="LA-RELATED PROTEIN 7"/>
    <property type="match status" value="1"/>
</dbReference>
<accession>E9GNC3</accession>
<protein>
    <recommendedName>
        <fullName evidence="3">La-related protein 7</fullName>
    </recommendedName>
    <alternativeName>
        <fullName evidence="12">La ribonucleoprotein domain family member 7</fullName>
    </alternativeName>
</protein>
<feature type="region of interest" description="Disordered" evidence="14">
    <location>
        <begin position="39"/>
        <end position="58"/>
    </location>
</feature>
<dbReference type="OMA" id="WCSLRNK"/>
<dbReference type="InterPro" id="IPR002344">
    <property type="entry name" value="Lupus_La"/>
</dbReference>
<feature type="compositionally biased region" description="Basic and acidic residues" evidence="14">
    <location>
        <begin position="244"/>
        <end position="258"/>
    </location>
</feature>
<feature type="compositionally biased region" description="Basic and acidic residues" evidence="14">
    <location>
        <begin position="493"/>
        <end position="505"/>
    </location>
</feature>
<dbReference type="KEGG" id="dpx:DAPPUDRAFT_319946"/>
<keyword evidence="8" id="KW-0805">Transcription regulation</keyword>
<keyword evidence="4" id="KW-0507">mRNA processing</keyword>
<dbReference type="GO" id="GO:0007283">
    <property type="term" value="P:spermatogenesis"/>
    <property type="evidence" value="ECO:0007669"/>
    <property type="project" value="UniProtKB-KW"/>
</dbReference>
<evidence type="ECO:0000256" key="12">
    <source>
        <dbReference type="ARBA" id="ARBA00029640"/>
    </source>
</evidence>
<dbReference type="Pfam" id="PF00076">
    <property type="entry name" value="RRM_1"/>
    <property type="match status" value="1"/>
</dbReference>
<feature type="region of interest" description="Disordered" evidence="14">
    <location>
        <begin position="481"/>
        <end position="533"/>
    </location>
</feature>
<evidence type="ECO:0000256" key="1">
    <source>
        <dbReference type="ARBA" id="ARBA00004642"/>
    </source>
</evidence>
<dbReference type="SUPFAM" id="SSF46785">
    <property type="entry name" value="Winged helix' DNA-binding domain"/>
    <property type="match status" value="1"/>
</dbReference>
<dbReference type="PRINTS" id="PR00302">
    <property type="entry name" value="LUPUSLA"/>
</dbReference>
<feature type="region of interest" description="Disordered" evidence="14">
    <location>
        <begin position="1"/>
        <end position="33"/>
    </location>
</feature>
<dbReference type="GO" id="GO:0008380">
    <property type="term" value="P:RNA splicing"/>
    <property type="evidence" value="ECO:0007669"/>
    <property type="project" value="UniProtKB-KW"/>
</dbReference>
<dbReference type="STRING" id="6669.E9GNC3"/>
<keyword evidence="10" id="KW-0508">mRNA splicing</keyword>
<feature type="compositionally biased region" description="Basic and acidic residues" evidence="14">
    <location>
        <begin position="266"/>
        <end position="276"/>
    </location>
</feature>
<evidence type="ECO:0000259" key="17">
    <source>
        <dbReference type="PROSITE" id="PS51939"/>
    </source>
</evidence>
<evidence type="ECO:0000256" key="5">
    <source>
        <dbReference type="ARBA" id="ARBA00022782"/>
    </source>
</evidence>
<dbReference type="PROSITE" id="PS51939">
    <property type="entry name" value="XRRM"/>
    <property type="match status" value="1"/>
</dbReference>
<evidence type="ECO:0000256" key="9">
    <source>
        <dbReference type="ARBA" id="ARBA00023163"/>
    </source>
</evidence>
<feature type="region of interest" description="Disordered" evidence="14">
    <location>
        <begin position="240"/>
        <end position="276"/>
    </location>
</feature>
<dbReference type="PANTHER" id="PTHR22792">
    <property type="entry name" value="LUPUS LA PROTEIN-RELATED"/>
    <property type="match status" value="1"/>
</dbReference>
<evidence type="ECO:0000256" key="3">
    <source>
        <dbReference type="ARBA" id="ARBA00015867"/>
    </source>
</evidence>
<comment type="subcellular location">
    <subcellularLocation>
        <location evidence="1">Nucleus</location>
        <location evidence="1">Nucleoplasm</location>
    </subcellularLocation>
</comment>
<evidence type="ECO:0000256" key="6">
    <source>
        <dbReference type="ARBA" id="ARBA00022871"/>
    </source>
</evidence>
<dbReference type="InterPro" id="IPR000504">
    <property type="entry name" value="RRM_dom"/>
</dbReference>
<evidence type="ECO:0000256" key="8">
    <source>
        <dbReference type="ARBA" id="ARBA00023015"/>
    </source>
</evidence>
<dbReference type="HOGENOM" id="CLU_020946_2_0_1"/>
<dbReference type="SMART" id="SM00360">
    <property type="entry name" value="RRM"/>
    <property type="match status" value="1"/>
</dbReference>
<evidence type="ECO:0000256" key="13">
    <source>
        <dbReference type="PROSITE-ProRule" id="PRU00332"/>
    </source>
</evidence>
<dbReference type="eggNOG" id="KOG0118">
    <property type="taxonomic scope" value="Eukaryota"/>
</dbReference>
<dbReference type="GO" id="GO:0005654">
    <property type="term" value="C:nucleoplasm"/>
    <property type="evidence" value="ECO:0007669"/>
    <property type="project" value="UniProtKB-SubCell"/>
</dbReference>
<feature type="domain" description="XRRM" evidence="17">
    <location>
        <begin position="396"/>
        <end position="504"/>
    </location>
</feature>
<dbReference type="GO" id="GO:0030154">
    <property type="term" value="P:cell differentiation"/>
    <property type="evidence" value="ECO:0007669"/>
    <property type="project" value="UniProtKB-KW"/>
</dbReference>
<gene>
    <name evidence="18" type="ORF">DAPPUDRAFT_319946</name>
</gene>
<dbReference type="Pfam" id="PF05383">
    <property type="entry name" value="La"/>
    <property type="match status" value="1"/>
</dbReference>
<evidence type="ECO:0000259" key="16">
    <source>
        <dbReference type="PROSITE" id="PS50961"/>
    </source>
</evidence>
<dbReference type="SUPFAM" id="SSF54928">
    <property type="entry name" value="RNA-binding domain, RBD"/>
    <property type="match status" value="1"/>
</dbReference>
<dbReference type="InterPro" id="IPR014886">
    <property type="entry name" value="La_xRRM"/>
</dbReference>
<evidence type="ECO:0000256" key="14">
    <source>
        <dbReference type="SAM" id="MobiDB-lite"/>
    </source>
</evidence>
<keyword evidence="7 13" id="KW-0694">RNA-binding</keyword>
<proteinExistence type="inferred from homology"/>
<evidence type="ECO:0000259" key="15">
    <source>
        <dbReference type="PROSITE" id="PS50102"/>
    </source>
</evidence>
<feature type="domain" description="RRM" evidence="15">
    <location>
        <begin position="155"/>
        <end position="240"/>
    </location>
</feature>
<dbReference type="InterPro" id="IPR036390">
    <property type="entry name" value="WH_DNA-bd_sf"/>
</dbReference>
<feature type="compositionally biased region" description="Basic and acidic residues" evidence="14">
    <location>
        <begin position="1"/>
        <end position="21"/>
    </location>
</feature>
<keyword evidence="5" id="KW-0221">Differentiation</keyword>
<dbReference type="InterPro" id="IPR045180">
    <property type="entry name" value="La_dom_prot"/>
</dbReference>
<comment type="similarity">
    <text evidence="2">Belongs to the LARP7 family.</text>
</comment>
<dbReference type="InterPro" id="IPR036388">
    <property type="entry name" value="WH-like_DNA-bd_sf"/>
</dbReference>
<dbReference type="PhylomeDB" id="E9GNC3"/>
<evidence type="ECO:0000256" key="2">
    <source>
        <dbReference type="ARBA" id="ARBA00008680"/>
    </source>
</evidence>
<keyword evidence="11" id="KW-0539">Nucleus</keyword>
<evidence type="ECO:0000313" key="18">
    <source>
        <dbReference type="EMBL" id="EFX79006.1"/>
    </source>
</evidence>
<dbReference type="CDD" id="cd12290">
    <property type="entry name" value="RRM1_LARP7"/>
    <property type="match status" value="1"/>
</dbReference>
<evidence type="ECO:0000256" key="7">
    <source>
        <dbReference type="ARBA" id="ARBA00022884"/>
    </source>
</evidence>
<sequence length="533" mass="61422">MEEIKKEADIKKEEEIKREELTNPNNFSSKETCDAEVTKDLIDKDETPSGTATKKGKIRKRKKALHTAIRNQMEFYFSDANLSKDRFMQNVIKDGPEIPLHVFMNFNKLRALTEDLKEIAKALKFSKTLKLSEDETKVSRITPFRPKSQEEVDLCTVYVERLPPHASIEWITSIFSEYGVVAYVSLPKFKDATRIKGFAFVEFCDPESAAKAVTAYAASSEYHLLTEDPGQLCSIQAFNAESQQDEKGDEKKTSPKPETEEDESNAEPKLKRIKVEEETTEIKEGIATTIEETTVIKAEKEITSQDESKAITKKKKQPNVFKDEINEEALNLSLQVMSKKEWKRLRNKYLDMQRKCLRQIRMNARRQHNESRFDPVVLVEETKEQFVEDKSDPCPDFQPGLIVKIILDEPISDAKRFKSQVKCQEGVTYVEAQDCCKIAFVRCTDDAAAQSLVVKKIWSQSEILQGEEERDYWKKIEENRIKKRDKSSRPKKSGAERARQKKESIIDADQPGYPTRAIQHKNLHIRFDGEDDD</sequence>
<dbReference type="OrthoDB" id="439993at2759"/>
<dbReference type="AlphaFoldDB" id="E9GNC3"/>
<dbReference type="InterPro" id="IPR034887">
    <property type="entry name" value="LARP7_RRM1"/>
</dbReference>
<dbReference type="Proteomes" id="UP000000305">
    <property type="component" value="Unassembled WGS sequence"/>
</dbReference>
<organism evidence="18 19">
    <name type="scientific">Daphnia pulex</name>
    <name type="common">Water flea</name>
    <dbReference type="NCBI Taxonomy" id="6669"/>
    <lineage>
        <taxon>Eukaryota</taxon>
        <taxon>Metazoa</taxon>
        <taxon>Ecdysozoa</taxon>
        <taxon>Arthropoda</taxon>
        <taxon>Crustacea</taxon>
        <taxon>Branchiopoda</taxon>
        <taxon>Diplostraca</taxon>
        <taxon>Cladocera</taxon>
        <taxon>Anomopoda</taxon>
        <taxon>Daphniidae</taxon>
        <taxon>Daphnia</taxon>
    </lineage>
</organism>